<protein>
    <submittedName>
        <fullName evidence="1">Uncharacterized protein</fullName>
    </submittedName>
</protein>
<keyword evidence="2" id="KW-1185">Reference proteome</keyword>
<proteinExistence type="predicted"/>
<accession>A0ACC1S5R1</accession>
<name>A0ACC1S5R1_9APHY</name>
<gene>
    <name evidence="1" type="ORF">NM688_g7387</name>
</gene>
<dbReference type="Proteomes" id="UP001148662">
    <property type="component" value="Unassembled WGS sequence"/>
</dbReference>
<comment type="caution">
    <text evidence="1">The sequence shown here is derived from an EMBL/GenBank/DDBJ whole genome shotgun (WGS) entry which is preliminary data.</text>
</comment>
<sequence length="984" mass="110155">MTSTHGIAAMHSVLSIQSLSIDLNSRASSVDEVAHPTKMSGDEPKVLNPELVDALRDVAKQLREISEQLLPAVASIAESVKTKEESADDKAAKAIKINQAEAMEEELWETTRDTIKEQDQVEIDSWKDELNNLLVFAGLFSAVVTAFTVESYTWLQQDSGDATNMFLAYISLQVSPSPTYLPLINSSVPALPLQNVTSAFVPAAIAVPINTLWVLSLTLSLMSAFFAIAVQQWLRHLRLPADIPVRRAVELLALRADGLKTWQVPSIISLLPLLLQIAVILFLVGLFILLQSLNVTITIAFGVVVLLGLLAFLVSTFIPLLSFQCPYKSPLVPTVLIVLQWLSYPLAMITAAVVLPINTALMTSTGQSITESISQDVWHFFFWDFDDWCTKVLSAYIKSFGRHMLVDMGQFWLRREYQHLILTSDNLDAASELRQSSLTRVLLMRSHSSFVGLVSCMRCFSLDEWRGVFQAMVLHSLNIFLPELYFRDLVDEYGDVVPRAASCVRHRLSSRHFDFLRKAQKARDWKKDGKLSQEDHDGLVLSSEVEKYSSRGYTQHVKHLLHICDHQTTNEDVCWWREAVTPLLMLKAFDAGYFPEVDEARIVINFATKHGARDAVRRRPCDNNSHRMLFASCTAALVAMTHHPYVMILQDEGYQVLSTFYDILCGDEWKRKHKERLKAFYNGRPEDDLVRAFRPVPGIHVTLCRTLVELAGKRVLLRYPECPSIRLASTLREIYEGIDKEEINKARESLDELSWWIRKNRRSGRWPEVQEQQKAPVASEVDATPALPLPLHKSQDGSQLPGHSRLSSRGEVGEATDSQNFPSPDHADARRKRVVKNHEGLSTAFAHISMAEERGKSTENHADHAHALRSRTSGHRGIQRKQHALQTVTQPAATDGLVDPQDAIQVPSSSASDERESEVDNSPVLTQPARATASFLSQSPHGYQMLKVPHFFPMLSVPDDPSTLSAHLMPSQTGPPDAPASSSL</sequence>
<evidence type="ECO:0000313" key="2">
    <source>
        <dbReference type="Proteomes" id="UP001148662"/>
    </source>
</evidence>
<evidence type="ECO:0000313" key="1">
    <source>
        <dbReference type="EMBL" id="KAJ3532690.1"/>
    </source>
</evidence>
<reference evidence="1" key="1">
    <citation type="submission" date="2022-07" db="EMBL/GenBank/DDBJ databases">
        <title>Genome Sequence of Phlebia brevispora.</title>
        <authorList>
            <person name="Buettner E."/>
        </authorList>
    </citation>
    <scope>NUCLEOTIDE SEQUENCE</scope>
    <source>
        <strain evidence="1">MPL23</strain>
    </source>
</reference>
<dbReference type="EMBL" id="JANHOG010001717">
    <property type="protein sequence ID" value="KAJ3532690.1"/>
    <property type="molecule type" value="Genomic_DNA"/>
</dbReference>
<organism evidence="1 2">
    <name type="scientific">Phlebia brevispora</name>
    <dbReference type="NCBI Taxonomy" id="194682"/>
    <lineage>
        <taxon>Eukaryota</taxon>
        <taxon>Fungi</taxon>
        <taxon>Dikarya</taxon>
        <taxon>Basidiomycota</taxon>
        <taxon>Agaricomycotina</taxon>
        <taxon>Agaricomycetes</taxon>
        <taxon>Polyporales</taxon>
        <taxon>Meruliaceae</taxon>
        <taxon>Phlebia</taxon>
    </lineage>
</organism>